<evidence type="ECO:0000256" key="1">
    <source>
        <dbReference type="SAM" id="MobiDB-lite"/>
    </source>
</evidence>
<dbReference type="GO" id="GO:0016020">
    <property type="term" value="C:membrane"/>
    <property type="evidence" value="ECO:0007669"/>
    <property type="project" value="TreeGrafter"/>
</dbReference>
<dbReference type="InterPro" id="IPR012464">
    <property type="entry name" value="DUF1676"/>
</dbReference>
<dbReference type="GeneID" id="109535109"/>
<sequence length="289" mass="31130">MRLVWLVFLVVLANVNAGHVWLKDLFSPKGLDLGYGVVLKLNDSHKDGKNVPIMERFTLDLKLGDLLGVSVGKPKSDGVELDFYVNKDGNFHEGRGKKDDNSKQMMIQMIIGYKAALAISAMMAVIKLLTLKALIAAKAALMISLLVLILKLKQPHSSEVVEVEQLEYPSPPIIAKDIGPSFQGTAGGYGGGFRGGAGQGGSVQHNYGQEAQSSNMYSDIIYAPSGAGLQANSEQNSPYNAADTEASTQTGIARKGKDIQRKRDTAYFRKMLSGSAANILTVKKYILPA</sequence>
<dbReference type="PANTHER" id="PTHR21879">
    <property type="entry name" value="FI03362P-RELATED-RELATED"/>
    <property type="match status" value="1"/>
</dbReference>
<feature type="transmembrane region" description="Helical" evidence="2">
    <location>
        <begin position="133"/>
        <end position="152"/>
    </location>
</feature>
<evidence type="ECO:0000313" key="4">
    <source>
        <dbReference type="EnsemblMetazoa" id="XP_019756493.1"/>
    </source>
</evidence>
<proteinExistence type="predicted"/>
<evidence type="ECO:0000256" key="2">
    <source>
        <dbReference type="SAM" id="Phobius"/>
    </source>
</evidence>
<dbReference type="PANTHER" id="PTHR21879:SF12">
    <property type="entry name" value="OSIRIS 12"/>
    <property type="match status" value="1"/>
</dbReference>
<name>A0AAR5P5V7_DENPD</name>
<keyword evidence="5" id="KW-1185">Reference proteome</keyword>
<keyword evidence="3" id="KW-0732">Signal</keyword>
<feature type="chain" id="PRO_5043961289" description="PDZ domain-containing protein" evidence="3">
    <location>
        <begin position="18"/>
        <end position="289"/>
    </location>
</feature>
<keyword evidence="2" id="KW-1133">Transmembrane helix</keyword>
<dbReference type="Proteomes" id="UP000019118">
    <property type="component" value="Unassembled WGS sequence"/>
</dbReference>
<reference evidence="4" key="2">
    <citation type="submission" date="2024-08" db="UniProtKB">
        <authorList>
            <consortium name="EnsemblMetazoa"/>
        </authorList>
    </citation>
    <scope>IDENTIFICATION</scope>
</reference>
<evidence type="ECO:0000313" key="5">
    <source>
        <dbReference type="Proteomes" id="UP000019118"/>
    </source>
</evidence>
<feature type="signal peptide" evidence="3">
    <location>
        <begin position="1"/>
        <end position="17"/>
    </location>
</feature>
<organism evidence="4 5">
    <name type="scientific">Dendroctonus ponderosae</name>
    <name type="common">Mountain pine beetle</name>
    <dbReference type="NCBI Taxonomy" id="77166"/>
    <lineage>
        <taxon>Eukaryota</taxon>
        <taxon>Metazoa</taxon>
        <taxon>Ecdysozoa</taxon>
        <taxon>Arthropoda</taxon>
        <taxon>Hexapoda</taxon>
        <taxon>Insecta</taxon>
        <taxon>Pterygota</taxon>
        <taxon>Neoptera</taxon>
        <taxon>Endopterygota</taxon>
        <taxon>Coleoptera</taxon>
        <taxon>Polyphaga</taxon>
        <taxon>Cucujiformia</taxon>
        <taxon>Curculionidae</taxon>
        <taxon>Scolytinae</taxon>
        <taxon>Dendroctonus</taxon>
    </lineage>
</organism>
<dbReference type="AlphaFoldDB" id="A0AAR5P5V7"/>
<dbReference type="KEGG" id="dpa:109535109"/>
<keyword evidence="2" id="KW-0812">Transmembrane</keyword>
<feature type="transmembrane region" description="Helical" evidence="2">
    <location>
        <begin position="105"/>
        <end position="126"/>
    </location>
</feature>
<reference evidence="5" key="1">
    <citation type="journal article" date="2013" name="Genome Biol.">
        <title>Draft genome of the mountain pine beetle, Dendroctonus ponderosae Hopkins, a major forest pest.</title>
        <authorList>
            <person name="Keeling C.I."/>
            <person name="Yuen M.M."/>
            <person name="Liao N.Y."/>
            <person name="Docking T.R."/>
            <person name="Chan S.K."/>
            <person name="Taylor G.A."/>
            <person name="Palmquist D.L."/>
            <person name="Jackman S.D."/>
            <person name="Nguyen A."/>
            <person name="Li M."/>
            <person name="Henderson H."/>
            <person name="Janes J.K."/>
            <person name="Zhao Y."/>
            <person name="Pandoh P."/>
            <person name="Moore R."/>
            <person name="Sperling F.A."/>
            <person name="Huber D.P."/>
            <person name="Birol I."/>
            <person name="Jones S.J."/>
            <person name="Bohlmann J."/>
        </authorList>
    </citation>
    <scope>NUCLEOTIDE SEQUENCE</scope>
</reference>
<dbReference type="Pfam" id="PF07898">
    <property type="entry name" value="DUF1676"/>
    <property type="match status" value="1"/>
</dbReference>
<dbReference type="EnsemblMetazoa" id="XM_019900934.1">
    <property type="protein sequence ID" value="XP_019756493.1"/>
    <property type="gene ID" value="LOC109535109"/>
</dbReference>
<protein>
    <recommendedName>
        <fullName evidence="6">PDZ domain-containing protein</fullName>
    </recommendedName>
</protein>
<evidence type="ECO:0000256" key="3">
    <source>
        <dbReference type="SAM" id="SignalP"/>
    </source>
</evidence>
<feature type="region of interest" description="Disordered" evidence="1">
    <location>
        <begin position="231"/>
        <end position="259"/>
    </location>
</feature>
<evidence type="ECO:0008006" key="6">
    <source>
        <dbReference type="Google" id="ProtNLM"/>
    </source>
</evidence>
<accession>A0AAR5P5V7</accession>
<keyword evidence="2" id="KW-0472">Membrane</keyword>
<feature type="compositionally biased region" description="Polar residues" evidence="1">
    <location>
        <begin position="231"/>
        <end position="251"/>
    </location>
</feature>